<evidence type="ECO:0000313" key="2">
    <source>
        <dbReference type="Proteomes" id="UP000663970"/>
    </source>
</evidence>
<gene>
    <name evidence="1" type="ORF">JF544_14160</name>
</gene>
<dbReference type="Proteomes" id="UP000663970">
    <property type="component" value="Unassembled WGS sequence"/>
</dbReference>
<proteinExistence type="predicted"/>
<protein>
    <submittedName>
        <fullName evidence="1">Glycoside hydrolase family 125 protein</fullName>
    </submittedName>
</protein>
<dbReference type="InterPro" id="IPR008928">
    <property type="entry name" value="6-hairpin_glycosidase_sf"/>
</dbReference>
<dbReference type="SUPFAM" id="SSF48208">
    <property type="entry name" value="Six-hairpin glycosidases"/>
    <property type="match status" value="1"/>
</dbReference>
<dbReference type="RefSeq" id="WP_206934841.1">
    <property type="nucleotide sequence ID" value="NZ_JAEKJY010000004.1"/>
</dbReference>
<dbReference type="Pfam" id="PF06824">
    <property type="entry name" value="Glyco_hydro_125"/>
    <property type="match status" value="1"/>
</dbReference>
<dbReference type="InterPro" id="IPR008313">
    <property type="entry name" value="GH125"/>
</dbReference>
<comment type="caution">
    <text evidence="1">The sequence shown here is derived from an EMBL/GenBank/DDBJ whole genome shotgun (WGS) entry which is preliminary data.</text>
</comment>
<reference evidence="1 2" key="1">
    <citation type="submission" date="2020-12" db="EMBL/GenBank/DDBJ databases">
        <title>Oil enriched cultivation method for isolating marine PHA-producing bacteria.</title>
        <authorList>
            <person name="Zheng W."/>
            <person name="Yu S."/>
            <person name="Huang Y."/>
        </authorList>
    </citation>
    <scope>NUCLEOTIDE SEQUENCE [LARGE SCALE GENOMIC DNA]</scope>
    <source>
        <strain evidence="1 2">SY-2-6</strain>
    </source>
</reference>
<dbReference type="SMART" id="SM01149">
    <property type="entry name" value="DUF1237"/>
    <property type="match status" value="1"/>
</dbReference>
<dbReference type="EMBL" id="JAEKJY010000004">
    <property type="protein sequence ID" value="MBN8236408.1"/>
    <property type="molecule type" value="Genomic_DNA"/>
</dbReference>
<keyword evidence="2" id="KW-1185">Reference proteome</keyword>
<accession>A0ABS3DYU5</accession>
<name>A0ABS3DYU5_9BACI</name>
<evidence type="ECO:0000313" key="1">
    <source>
        <dbReference type="EMBL" id="MBN8236408.1"/>
    </source>
</evidence>
<dbReference type="PIRSF" id="PIRSF028846">
    <property type="entry name" value="UCP028846"/>
    <property type="match status" value="1"/>
</dbReference>
<organism evidence="1 2">
    <name type="scientific">Halobacillus kuroshimensis</name>
    <dbReference type="NCBI Taxonomy" id="302481"/>
    <lineage>
        <taxon>Bacteria</taxon>
        <taxon>Bacillati</taxon>
        <taxon>Bacillota</taxon>
        <taxon>Bacilli</taxon>
        <taxon>Bacillales</taxon>
        <taxon>Bacillaceae</taxon>
        <taxon>Halobacillus</taxon>
    </lineage>
</organism>
<dbReference type="InterPro" id="IPR012341">
    <property type="entry name" value="6hp_glycosidase-like_sf"/>
</dbReference>
<dbReference type="PANTHER" id="PTHR31047">
    <property type="entry name" value="MEIOTICALLY UP-REGULATED GENE 157 PROTEIN"/>
    <property type="match status" value="1"/>
</dbReference>
<dbReference type="PANTHER" id="PTHR31047:SF0">
    <property type="entry name" value="MEIOTICALLY UP-REGULATED GENE 157 PROTEIN"/>
    <property type="match status" value="1"/>
</dbReference>
<sequence length="426" mass="49482">MKLPPVIYDVIDQTSEQLSHRPQLQQLFQNCFPNTLETTTKLLDDGTTFVFTGDIPAMWLRDSAEQVSPYLPYLSIDRDLRSLIRGLIDRHLFYIQHDPYTNAFNEAPNHAHWNDEDKAEMTAWVWERKYELDSLCFSLNLIYEYWKQTRDDTILGTSFLHALHMVVTVWEIEQDHEKRSSYTFERDDCPDIDTLKNNGMGTRVRYTGMTWSGFRPSDDACAYGYHIPANMFAVVVLGKMAEMLRYKGNQQRLLRRLTKLHKEIDQGIQIHGTYLHPEFGKIYAYETDGFGSYALMDDAGTPSLLSIPYIGYRSMDDPIYQNTRRFILSKDNPYFYTGAYAEGLGSPHTPEGYVWHLGISMQALTTNDREELKRLIDMLERTDAGTGYMHEGFHPDDPSMYTREWFAWSNSMCARAILHALDNKAI</sequence>
<dbReference type="Gene3D" id="1.50.10.10">
    <property type="match status" value="1"/>
</dbReference>
<dbReference type="GO" id="GO:0016787">
    <property type="term" value="F:hydrolase activity"/>
    <property type="evidence" value="ECO:0007669"/>
    <property type="project" value="UniProtKB-KW"/>
</dbReference>
<keyword evidence="1" id="KW-0378">Hydrolase</keyword>